<feature type="transmembrane region" description="Helical" evidence="9">
    <location>
        <begin position="1275"/>
        <end position="1300"/>
    </location>
</feature>
<evidence type="ECO:0000259" key="11">
    <source>
        <dbReference type="Pfam" id="PF00955"/>
    </source>
</evidence>
<keyword evidence="6 9" id="KW-1133">Transmembrane helix</keyword>
<evidence type="ECO:0000256" key="2">
    <source>
        <dbReference type="ARBA" id="ARBA00010993"/>
    </source>
</evidence>
<feature type="compositionally biased region" description="Acidic residues" evidence="10">
    <location>
        <begin position="1459"/>
        <end position="1472"/>
    </location>
</feature>
<feature type="compositionally biased region" description="Basic residues" evidence="10">
    <location>
        <begin position="350"/>
        <end position="386"/>
    </location>
</feature>
<feature type="region of interest" description="Disordered" evidence="10">
    <location>
        <begin position="1"/>
        <end position="44"/>
    </location>
</feature>
<dbReference type="Pfam" id="PF00955">
    <property type="entry name" value="HCO3_cotransp"/>
    <property type="match status" value="1"/>
</dbReference>
<dbReference type="NCBIfam" id="TIGR00834">
    <property type="entry name" value="ae"/>
    <property type="match status" value="1"/>
</dbReference>
<feature type="region of interest" description="Disordered" evidence="10">
    <location>
        <begin position="610"/>
        <end position="633"/>
    </location>
</feature>
<feature type="compositionally biased region" description="Basic and acidic residues" evidence="10">
    <location>
        <begin position="340"/>
        <end position="349"/>
    </location>
</feature>
<keyword evidence="5 9" id="KW-0812">Transmembrane</keyword>
<name>A4K8Z5_DORPE</name>
<dbReference type="Gene3D" id="1.10.287.570">
    <property type="entry name" value="Helical hairpin bin"/>
    <property type="match status" value="1"/>
</dbReference>
<feature type="region of interest" description="Disordered" evidence="10">
    <location>
        <begin position="1458"/>
        <end position="1481"/>
    </location>
</feature>
<sequence length="1481" mass="167063">MPKKADEMEDGSLKVGLGSHPESALSDTALNEAPGLGSTKDASANQEEVELQPLISHISTMDRGECMGHISTLHEEVEKMFEIPPRFSIDSLSVGEVYVDQHRFGEDDYKNHRRMSFPRVHHPLKSMHSRSFKSMKGMKRKAKKKFPGARSFPSKIAAQSPVIPEVDVEEYQEDIDSDDADFDMASNMYSGDIQGSTTDIPELQVGFYIGEGDRSGEVASLQAESEGSPLLMRQPSTDSHISSRSVAAQKFRRQASGSPEPTSMFEMDEAPRTSEQAAHRKMSVEGSVDDLLSSQPSLKVNFQLGAEESTADVDVWVKRKEELEKDSQKKHTHSPSSSRAVEKSTDSKGHKTKHNKHHHHHHHHHHQGGHHHGNGHHHHHHRHHEHFRMQDLLMRRHAGSEVDLDEKLHRVPTESEEALTLQKSDLDQMASHRWGDVRGIRRHKIAKHSAVASVVHISKTEKLKRKLLKPKKKFDHSPHELFVELDELHVGDQNDWDWEWREKARWIKFEEDLEEGAERWGKPHVASLSFHSLIELRKGLEQGVFLLDLECKDLSSIVHNIVEQMGIYDLIQPEDKGNVLRTLLLKHKHVENTPFLRRNFAHNNLSGLEKNTRQSHVHQRSELSTPILGGNRKSLPRHVARERSLMKTLSSASFTSASSVTNLTKAGRRSSSIVTNVHEPPHPQNLSSQAEISSSSRAKIPETSVGEYTKLEMVKVDIDNNMQDGTHIGLVSPEMQKKRVQDILKRIPPGAESTTVLVGRVDFLSKPAMAFVRLAEGQVLSNLTEVPLPTRFIFVLLGPEDGGMDYLEVGRSLSTLMSNQNFHDVAYRAESREEFLHAINDFLTESIVLPPGDWDHKTLLPIMDMARKRAHLRLRKKQKQVEKEALSETKGKVPIDPLLRTGRPFGGLINDIKRRYPYYRSDITDSFNLQCLAAFVFIFFACISPCIAFGGLLAEKTDGLMGVTETVLSTSLCGLIFGLFSGQPLMILGATGPVLVYEQSLYKFCESNEIEFLPMRCWIGFWVTVIAGVVVALEGSFLVRFVTRFTEEIFAILISLIFIYEVIKILTDIYQKYPLIADCASCCPNDVLPSLNGSNSTAPTSELPYSLFNSTINPNGAHNHNTTEATDGTKARDRYSKAVNQPNTALLSTILALGTFFIAYFLRIFRNSKFLGRSARRALGDFGILIALVVMVLLDVLIKDTCTQKLEMSDEFAPTAPEKRGWFINPMGIKENFKVWIIFASIIPAFLIFILLFMEVQITETIMAKKMRKGSGYHLDMMLVSILVTVCALFGLPWMCAATVRSVAHKSSLSVFSRTHAPGEKPKLLYVQEQRLTSILVSILIGASLSWGPLFREIPLTVLFGVFLYLGVSSMSGVQMYERTKLLLMPVKHHPSVGYVRRVRTFRMHLYTFTQLSLLVVLWVVKSTEAALAFPFLLILLVPLRLKLLTFIFTEKELHELDKEEEDSEEEEDEPDFYQLAHMPI</sequence>
<evidence type="ECO:0000256" key="4">
    <source>
        <dbReference type="ARBA" id="ARBA00022475"/>
    </source>
</evidence>
<feature type="transmembrane region" description="Helical" evidence="9">
    <location>
        <begin position="932"/>
        <end position="954"/>
    </location>
</feature>
<feature type="domain" description="Band 3 cytoplasmic" evidence="12">
    <location>
        <begin position="479"/>
        <end position="855"/>
    </location>
</feature>
<keyword evidence="4" id="KW-1003">Cell membrane</keyword>
<dbReference type="Pfam" id="PF07565">
    <property type="entry name" value="Band_3_cyto"/>
    <property type="match status" value="1"/>
</dbReference>
<reference evidence="13" key="1">
    <citation type="submission" date="2006-03" db="EMBL/GenBank/DDBJ databases">
        <title>Cloning and characterization of a squid AE-like transporter.</title>
        <authorList>
            <person name="Piermarini P.M."/>
            <person name="Boron W.F."/>
        </authorList>
    </citation>
    <scope>NUCLEOTIDE SEQUENCE</scope>
    <source>
        <tissue evidence="13">Giant fiber lobe/stellate ganglion</tissue>
    </source>
</reference>
<feature type="transmembrane region" description="Helical" evidence="9">
    <location>
        <begin position="1178"/>
        <end position="1198"/>
    </location>
</feature>
<accession>A4K8Z5</accession>
<dbReference type="InterPro" id="IPR003020">
    <property type="entry name" value="HCO3_transpt_euk"/>
</dbReference>
<dbReference type="PANTHER" id="PTHR11453:SF47">
    <property type="entry name" value="ANION EXCHANGE PROTEIN"/>
    <property type="match status" value="1"/>
</dbReference>
<dbReference type="FunFam" id="1.10.287.570:FF:000001">
    <property type="entry name" value="Anion exchange protein"/>
    <property type="match status" value="1"/>
</dbReference>
<evidence type="ECO:0000256" key="10">
    <source>
        <dbReference type="SAM" id="MobiDB-lite"/>
    </source>
</evidence>
<organism evidence="13">
    <name type="scientific">Doryteuthis pealeii</name>
    <name type="common">Longfin inshore squid</name>
    <name type="synonym">Loligo pealeii</name>
    <dbReference type="NCBI Taxonomy" id="1051067"/>
    <lineage>
        <taxon>Eukaryota</taxon>
        <taxon>Metazoa</taxon>
        <taxon>Spiralia</taxon>
        <taxon>Lophotrochozoa</taxon>
        <taxon>Mollusca</taxon>
        <taxon>Cephalopoda</taxon>
        <taxon>Coleoidea</taxon>
        <taxon>Decapodiformes</taxon>
        <taxon>Myopsida</taxon>
        <taxon>Loliginidae</taxon>
        <taxon>Doryteuthis</taxon>
    </lineage>
</organism>
<keyword evidence="7 9" id="KW-0406">Ion transport</keyword>
<dbReference type="EMBL" id="DQ469800">
    <property type="protein sequence ID" value="ABF06445.1"/>
    <property type="molecule type" value="mRNA"/>
</dbReference>
<feature type="transmembrane region" description="Helical" evidence="9">
    <location>
        <begin position="1354"/>
        <end position="1374"/>
    </location>
</feature>
<feature type="region of interest" description="Disordered" evidence="10">
    <location>
        <begin position="218"/>
        <end position="289"/>
    </location>
</feature>
<evidence type="ECO:0000313" key="13">
    <source>
        <dbReference type="EMBL" id="ABF06445.1"/>
    </source>
</evidence>
<dbReference type="GO" id="GO:0008509">
    <property type="term" value="F:monoatomic anion transmembrane transporter activity"/>
    <property type="evidence" value="ECO:0007669"/>
    <property type="project" value="InterPro"/>
</dbReference>
<dbReference type="GO" id="GO:0051453">
    <property type="term" value="P:regulation of intracellular pH"/>
    <property type="evidence" value="ECO:0007669"/>
    <property type="project" value="TreeGrafter"/>
</dbReference>
<evidence type="ECO:0000256" key="1">
    <source>
        <dbReference type="ARBA" id="ARBA00004651"/>
    </source>
</evidence>
<evidence type="ECO:0000256" key="5">
    <source>
        <dbReference type="ARBA" id="ARBA00022692"/>
    </source>
</evidence>
<comment type="subcellular location">
    <subcellularLocation>
        <location evidence="1">Cell membrane</location>
        <topology evidence="1">Multi-pass membrane protein</topology>
    </subcellularLocation>
    <subcellularLocation>
        <location evidence="9">Membrane</location>
        <topology evidence="9">Multi-pass membrane protein</topology>
    </subcellularLocation>
</comment>
<feature type="domain" description="Bicarbonate transporter-like transmembrane" evidence="11">
    <location>
        <begin position="903"/>
        <end position="1461"/>
    </location>
</feature>
<dbReference type="PRINTS" id="PR01231">
    <property type="entry name" value="HCO3TRNSPORT"/>
</dbReference>
<dbReference type="PANTHER" id="PTHR11453">
    <property type="entry name" value="ANION EXCHANGE PROTEIN"/>
    <property type="match status" value="1"/>
</dbReference>
<feature type="compositionally biased region" description="Polar residues" evidence="10">
    <location>
        <begin position="665"/>
        <end position="675"/>
    </location>
</feature>
<feature type="transmembrane region" description="Helical" evidence="9">
    <location>
        <begin position="966"/>
        <end position="987"/>
    </location>
</feature>
<evidence type="ECO:0000256" key="7">
    <source>
        <dbReference type="ARBA" id="ARBA00023065"/>
    </source>
</evidence>
<dbReference type="GO" id="GO:0005886">
    <property type="term" value="C:plasma membrane"/>
    <property type="evidence" value="ECO:0007669"/>
    <property type="project" value="UniProtKB-SubCell"/>
</dbReference>
<feature type="transmembrane region" description="Helical" evidence="9">
    <location>
        <begin position="1235"/>
        <end position="1254"/>
    </location>
</feature>
<evidence type="ECO:0000256" key="8">
    <source>
        <dbReference type="ARBA" id="ARBA00023136"/>
    </source>
</evidence>
<keyword evidence="3 9" id="KW-0813">Transport</keyword>
<feature type="transmembrane region" description="Helical" evidence="9">
    <location>
        <begin position="1019"/>
        <end position="1042"/>
    </location>
</feature>
<dbReference type="GO" id="GO:0005452">
    <property type="term" value="F:solute:inorganic anion antiporter activity"/>
    <property type="evidence" value="ECO:0007669"/>
    <property type="project" value="InterPro"/>
</dbReference>
<feature type="transmembrane region" description="Helical" evidence="9">
    <location>
        <begin position="1145"/>
        <end position="1166"/>
    </location>
</feature>
<dbReference type="InterPro" id="IPR013769">
    <property type="entry name" value="Band3_cytoplasmic_dom"/>
</dbReference>
<dbReference type="InterPro" id="IPR016152">
    <property type="entry name" value="PTrfase/Anion_transptr"/>
</dbReference>
<proteinExistence type="evidence at transcript level"/>
<dbReference type="FunFam" id="3.40.930.10:FF:000020">
    <property type="entry name" value="Anion exchange protein"/>
    <property type="match status" value="1"/>
</dbReference>
<dbReference type="SUPFAM" id="SSF55804">
    <property type="entry name" value="Phoshotransferase/anion transport protein"/>
    <property type="match status" value="1"/>
</dbReference>
<feature type="region of interest" description="Disordered" evidence="10">
    <location>
        <begin position="665"/>
        <end position="704"/>
    </location>
</feature>
<feature type="compositionally biased region" description="Polar residues" evidence="10">
    <location>
        <begin position="234"/>
        <end position="246"/>
    </location>
</feature>
<comment type="similarity">
    <text evidence="2 9">Belongs to the anion exchanger (TC 2.A.31) family.</text>
</comment>
<dbReference type="GO" id="GO:0015701">
    <property type="term" value="P:bicarbonate transport"/>
    <property type="evidence" value="ECO:0007669"/>
    <property type="project" value="TreeGrafter"/>
</dbReference>
<dbReference type="InterPro" id="IPR011531">
    <property type="entry name" value="HCO3_transpt-like_TM_dom"/>
</dbReference>
<evidence type="ECO:0000256" key="9">
    <source>
        <dbReference type="RuleBase" id="RU362035"/>
    </source>
</evidence>
<evidence type="ECO:0000256" key="3">
    <source>
        <dbReference type="ARBA" id="ARBA00022448"/>
    </source>
</evidence>
<evidence type="ECO:0000259" key="12">
    <source>
        <dbReference type="Pfam" id="PF07565"/>
    </source>
</evidence>
<feature type="compositionally biased region" description="Low complexity" evidence="10">
    <location>
        <begin position="687"/>
        <end position="696"/>
    </location>
</feature>
<dbReference type="Gene3D" id="3.40.930.10">
    <property type="entry name" value="Mannitol-specific EII, Chain A"/>
    <property type="match status" value="1"/>
</dbReference>
<feature type="region of interest" description="Disordered" evidence="10">
    <location>
        <begin position="323"/>
        <end position="388"/>
    </location>
</feature>
<protein>
    <recommendedName>
        <fullName evidence="9">Anion exchange protein</fullName>
    </recommendedName>
</protein>
<feature type="transmembrane region" description="Helical" evidence="9">
    <location>
        <begin position="1049"/>
        <end position="1067"/>
    </location>
</feature>
<keyword evidence="8 9" id="KW-0472">Membrane</keyword>
<feature type="transmembrane region" description="Helical" evidence="9">
    <location>
        <begin position="1404"/>
        <end position="1421"/>
    </location>
</feature>
<feature type="transmembrane region" description="Helical" evidence="9">
    <location>
        <begin position="1427"/>
        <end position="1449"/>
    </location>
</feature>
<evidence type="ECO:0000256" key="6">
    <source>
        <dbReference type="ARBA" id="ARBA00022989"/>
    </source>
</evidence>